<feature type="transmembrane region" description="Helical" evidence="1">
    <location>
        <begin position="44"/>
        <end position="62"/>
    </location>
</feature>
<keyword evidence="1" id="KW-0472">Membrane</keyword>
<feature type="transmembrane region" description="Helical" evidence="1">
    <location>
        <begin position="82"/>
        <end position="100"/>
    </location>
</feature>
<reference evidence="2 3" key="1">
    <citation type="submission" date="2020-05" db="EMBL/GenBank/DDBJ databases">
        <authorList>
            <person name="Campoy J."/>
            <person name="Schneeberger K."/>
            <person name="Spophaly S."/>
        </authorList>
    </citation>
    <scope>NUCLEOTIDE SEQUENCE [LARGE SCALE GENOMIC DNA]</scope>
    <source>
        <strain evidence="2">PruArmRojPasFocal</strain>
    </source>
</reference>
<dbReference type="AlphaFoldDB" id="A0A6J5U0H7"/>
<dbReference type="PANTHER" id="PTHR34115">
    <property type="entry name" value="PROTEIN, PUTATIVE-RELATED"/>
    <property type="match status" value="1"/>
</dbReference>
<proteinExistence type="predicted"/>
<dbReference type="PANTHER" id="PTHR34115:SF6">
    <property type="entry name" value="PROTEIN, PUTATIVE-RELATED"/>
    <property type="match status" value="1"/>
</dbReference>
<sequence>MESREQRHPVYPTGFAVGRASNKVSKWAQIERTKKKKKRLTQGFISSMPWHTIFAFLNPLLINILQVKCQGSTKSPFDTHRGVMWIFLLATLVYCFAFAANMKSRGNCSTVYSRISGHFALLSGSLSSKVDLSSVPKALQIDFEGNPLISSLHLSWILRKKVDGAATIAGVALALAFFDEVGGNISANKLCACKMV</sequence>
<protein>
    <submittedName>
        <fullName evidence="2">Uncharacterized protein</fullName>
    </submittedName>
</protein>
<dbReference type="EMBL" id="CAEKDK010000002">
    <property type="protein sequence ID" value="CAB4269639.1"/>
    <property type="molecule type" value="Genomic_DNA"/>
</dbReference>
<accession>A0A6J5U0H7</accession>
<gene>
    <name evidence="2" type="ORF">CURHAP_LOCUS15358</name>
</gene>
<dbReference type="Proteomes" id="UP000507222">
    <property type="component" value="Unassembled WGS sequence"/>
</dbReference>
<organism evidence="2 3">
    <name type="scientific">Prunus armeniaca</name>
    <name type="common">Apricot</name>
    <name type="synonym">Armeniaca vulgaris</name>
    <dbReference type="NCBI Taxonomy" id="36596"/>
    <lineage>
        <taxon>Eukaryota</taxon>
        <taxon>Viridiplantae</taxon>
        <taxon>Streptophyta</taxon>
        <taxon>Embryophyta</taxon>
        <taxon>Tracheophyta</taxon>
        <taxon>Spermatophyta</taxon>
        <taxon>Magnoliopsida</taxon>
        <taxon>eudicotyledons</taxon>
        <taxon>Gunneridae</taxon>
        <taxon>Pentapetalae</taxon>
        <taxon>rosids</taxon>
        <taxon>fabids</taxon>
        <taxon>Rosales</taxon>
        <taxon>Rosaceae</taxon>
        <taxon>Amygdaloideae</taxon>
        <taxon>Amygdaleae</taxon>
        <taxon>Prunus</taxon>
    </lineage>
</organism>
<keyword evidence="1" id="KW-0812">Transmembrane</keyword>
<dbReference type="InterPro" id="IPR053258">
    <property type="entry name" value="Ca-permeable_cation_channel"/>
</dbReference>
<keyword evidence="1" id="KW-1133">Transmembrane helix</keyword>
<evidence type="ECO:0000313" key="3">
    <source>
        <dbReference type="Proteomes" id="UP000507222"/>
    </source>
</evidence>
<evidence type="ECO:0000313" key="2">
    <source>
        <dbReference type="EMBL" id="CAB4269639.1"/>
    </source>
</evidence>
<name>A0A6J5U0H7_PRUAR</name>
<evidence type="ECO:0000256" key="1">
    <source>
        <dbReference type="SAM" id="Phobius"/>
    </source>
</evidence>